<gene>
    <name evidence="1" type="ORF">KIN20_004382</name>
</gene>
<dbReference type="AlphaFoldDB" id="A0AAD5QHZ5"/>
<dbReference type="EMBL" id="JAHQIW010000586">
    <property type="protein sequence ID" value="KAJ1348970.1"/>
    <property type="molecule type" value="Genomic_DNA"/>
</dbReference>
<name>A0AAD5QHZ5_PARTN</name>
<proteinExistence type="predicted"/>
<dbReference type="Proteomes" id="UP001196413">
    <property type="component" value="Unassembled WGS sequence"/>
</dbReference>
<sequence length="149" mass="16918">MDTFDGVNYFHFVLFPSVCSNSQDLYRGLCTIDSYPTTNVLNENQLTTCPDVLQEEISNLLVHNYEGFVIMGKHNLRIEILQFGQLNQSLSQLCSFESLVMAINGDLMRKQRAGHSLQIERQAVLNATETKTKKSKKFLGNPNVERIVC</sequence>
<evidence type="ECO:0000313" key="2">
    <source>
        <dbReference type="Proteomes" id="UP001196413"/>
    </source>
</evidence>
<reference evidence="1" key="1">
    <citation type="submission" date="2021-06" db="EMBL/GenBank/DDBJ databases">
        <title>Parelaphostrongylus tenuis whole genome reference sequence.</title>
        <authorList>
            <person name="Garwood T.J."/>
            <person name="Larsen P.A."/>
            <person name="Fountain-Jones N.M."/>
            <person name="Garbe J.R."/>
            <person name="Macchietto M.G."/>
            <person name="Kania S.A."/>
            <person name="Gerhold R.W."/>
            <person name="Richards J.E."/>
            <person name="Wolf T.M."/>
        </authorList>
    </citation>
    <scope>NUCLEOTIDE SEQUENCE</scope>
    <source>
        <strain evidence="1">MNPRO001-30</strain>
        <tissue evidence="1">Meninges</tissue>
    </source>
</reference>
<protein>
    <submittedName>
        <fullName evidence="1">Uncharacterized protein</fullName>
    </submittedName>
</protein>
<accession>A0AAD5QHZ5</accession>
<evidence type="ECO:0000313" key="1">
    <source>
        <dbReference type="EMBL" id="KAJ1348970.1"/>
    </source>
</evidence>
<comment type="caution">
    <text evidence="1">The sequence shown here is derived from an EMBL/GenBank/DDBJ whole genome shotgun (WGS) entry which is preliminary data.</text>
</comment>
<organism evidence="1 2">
    <name type="scientific">Parelaphostrongylus tenuis</name>
    <name type="common">Meningeal worm</name>
    <dbReference type="NCBI Taxonomy" id="148309"/>
    <lineage>
        <taxon>Eukaryota</taxon>
        <taxon>Metazoa</taxon>
        <taxon>Ecdysozoa</taxon>
        <taxon>Nematoda</taxon>
        <taxon>Chromadorea</taxon>
        <taxon>Rhabditida</taxon>
        <taxon>Rhabditina</taxon>
        <taxon>Rhabditomorpha</taxon>
        <taxon>Strongyloidea</taxon>
        <taxon>Metastrongylidae</taxon>
        <taxon>Parelaphostrongylus</taxon>
    </lineage>
</organism>
<keyword evidence="2" id="KW-1185">Reference proteome</keyword>